<name>A0A8X6TC84_NEPPI</name>
<evidence type="ECO:0000313" key="1">
    <source>
        <dbReference type="EMBL" id="GFS98872.1"/>
    </source>
</evidence>
<dbReference type="AlphaFoldDB" id="A0A8X6TC84"/>
<reference evidence="1" key="1">
    <citation type="submission" date="2020-08" db="EMBL/GenBank/DDBJ databases">
        <title>Multicomponent nature underlies the extraordinary mechanical properties of spider dragline silk.</title>
        <authorList>
            <person name="Kono N."/>
            <person name="Nakamura H."/>
            <person name="Mori M."/>
            <person name="Yoshida Y."/>
            <person name="Ohtoshi R."/>
            <person name="Malay A.D."/>
            <person name="Moran D.A.P."/>
            <person name="Tomita M."/>
            <person name="Numata K."/>
            <person name="Arakawa K."/>
        </authorList>
    </citation>
    <scope>NUCLEOTIDE SEQUENCE</scope>
</reference>
<organism evidence="1 2">
    <name type="scientific">Nephila pilipes</name>
    <name type="common">Giant wood spider</name>
    <name type="synonym">Nephila maculata</name>
    <dbReference type="NCBI Taxonomy" id="299642"/>
    <lineage>
        <taxon>Eukaryota</taxon>
        <taxon>Metazoa</taxon>
        <taxon>Ecdysozoa</taxon>
        <taxon>Arthropoda</taxon>
        <taxon>Chelicerata</taxon>
        <taxon>Arachnida</taxon>
        <taxon>Araneae</taxon>
        <taxon>Araneomorphae</taxon>
        <taxon>Entelegynae</taxon>
        <taxon>Araneoidea</taxon>
        <taxon>Nephilidae</taxon>
        <taxon>Nephila</taxon>
    </lineage>
</organism>
<comment type="caution">
    <text evidence="1">The sequence shown here is derived from an EMBL/GenBank/DDBJ whole genome shotgun (WGS) entry which is preliminary data.</text>
</comment>
<dbReference type="OrthoDB" id="6506336at2759"/>
<dbReference type="Proteomes" id="UP000887013">
    <property type="component" value="Unassembled WGS sequence"/>
</dbReference>
<accession>A0A8X6TC84</accession>
<evidence type="ECO:0000313" key="2">
    <source>
        <dbReference type="Proteomes" id="UP000887013"/>
    </source>
</evidence>
<sequence length="183" mass="20901">MELAKDIVNTFPVLKGLDGEGFINFIDIDTTTIALYIDYVELDIYRLVSHTGVHKLGFVYFTIIDLPVSLKSSSESIFLANVHYSLDVEKYECKAIFEPLIQDIKHFLDQEDDQDDNSLLHHKAGHYAYVKDVIDENITTIMSGVKSDCPISELCYWYVSNSLVVDVMLDLLEDWCATESYLI</sequence>
<keyword evidence="2" id="KW-1185">Reference proteome</keyword>
<dbReference type="EMBL" id="BMAW01101296">
    <property type="protein sequence ID" value="GFS98872.1"/>
    <property type="molecule type" value="Genomic_DNA"/>
</dbReference>
<proteinExistence type="predicted"/>
<protein>
    <submittedName>
        <fullName evidence="1">Uncharacterized protein</fullName>
    </submittedName>
</protein>
<gene>
    <name evidence="1" type="ORF">NPIL_90381</name>
</gene>